<dbReference type="SUPFAM" id="SSF55729">
    <property type="entry name" value="Acyl-CoA N-acyltransferases (Nat)"/>
    <property type="match status" value="1"/>
</dbReference>
<gene>
    <name evidence="2" type="ORF">Prum_018830</name>
</gene>
<proteinExistence type="predicted"/>
<sequence>MSSVLVARGVIDDRALPAELCPDVYFTEGYGAAAALLRGGQWHSVRLDDRILVPYVLNPLGNGKCDATSPFGFSGVYVAPDCPAEDLALFWADAKRRWRAQGMVAMYLRFSPLDPASTDAVRALDGLSLAYRNETITIQLGDGLGAVWDGLKGACRSAIRKAQSVGLSACVRAATVEDLLEESPFRTLYAQTMHRVGAPDYIFADAYYTALLNGVGSNLMVAQVREPEGEVVAAALVLVHRERVHYHLAGSDRSAGSGCANNLLIWAMLQWAAENGRSVMHLGGGVRPGDTLFRFKSAFGGMRASVWHGSAVIDEPAYEALVGQRAATLRMAAQELRDCGYFPAYRYGAGLI</sequence>
<keyword evidence="3" id="KW-1185">Reference proteome</keyword>
<feature type="domain" description="BioF2-like acetyltransferase" evidence="1">
    <location>
        <begin position="155"/>
        <end position="286"/>
    </location>
</feature>
<dbReference type="Proteomes" id="UP000482960">
    <property type="component" value="Unassembled WGS sequence"/>
</dbReference>
<organism evidence="2 3">
    <name type="scientific">Phytohabitans rumicis</name>
    <dbReference type="NCBI Taxonomy" id="1076125"/>
    <lineage>
        <taxon>Bacteria</taxon>
        <taxon>Bacillati</taxon>
        <taxon>Actinomycetota</taxon>
        <taxon>Actinomycetes</taxon>
        <taxon>Micromonosporales</taxon>
        <taxon>Micromonosporaceae</taxon>
    </lineage>
</organism>
<name>A0A6V8L0E8_9ACTN</name>
<dbReference type="RefSeq" id="WP_173075517.1">
    <property type="nucleotide sequence ID" value="NZ_BAABJB010000006.1"/>
</dbReference>
<dbReference type="InterPro" id="IPR050644">
    <property type="entry name" value="PG_Glycine_Bridge_Synth"/>
</dbReference>
<dbReference type="EMBL" id="BLPG01000001">
    <property type="protein sequence ID" value="GFJ88241.1"/>
    <property type="molecule type" value="Genomic_DNA"/>
</dbReference>
<dbReference type="PANTHER" id="PTHR36174:SF1">
    <property type="entry name" value="LIPID II:GLYCINE GLYCYLTRANSFERASE"/>
    <property type="match status" value="1"/>
</dbReference>
<dbReference type="InterPro" id="IPR016181">
    <property type="entry name" value="Acyl_CoA_acyltransferase"/>
</dbReference>
<reference evidence="2 3" key="1">
    <citation type="submission" date="2020-03" db="EMBL/GenBank/DDBJ databases">
        <title>Whole genome shotgun sequence of Phytohabitans rumicis NBRC 108638.</title>
        <authorList>
            <person name="Komaki H."/>
            <person name="Tamura T."/>
        </authorList>
    </citation>
    <scope>NUCLEOTIDE SEQUENCE [LARGE SCALE GENOMIC DNA]</scope>
    <source>
        <strain evidence="2 3">NBRC 108638</strain>
    </source>
</reference>
<protein>
    <recommendedName>
        <fullName evidence="1">BioF2-like acetyltransferase domain-containing protein</fullName>
    </recommendedName>
</protein>
<evidence type="ECO:0000259" key="1">
    <source>
        <dbReference type="Pfam" id="PF13480"/>
    </source>
</evidence>
<comment type="caution">
    <text evidence="2">The sequence shown here is derived from an EMBL/GenBank/DDBJ whole genome shotgun (WGS) entry which is preliminary data.</text>
</comment>
<dbReference type="PANTHER" id="PTHR36174">
    <property type="entry name" value="LIPID II:GLYCINE GLYCYLTRANSFERASE"/>
    <property type="match status" value="1"/>
</dbReference>
<dbReference type="InterPro" id="IPR038740">
    <property type="entry name" value="BioF2-like_GNAT_dom"/>
</dbReference>
<evidence type="ECO:0000313" key="3">
    <source>
        <dbReference type="Proteomes" id="UP000482960"/>
    </source>
</evidence>
<evidence type="ECO:0000313" key="2">
    <source>
        <dbReference type="EMBL" id="GFJ88241.1"/>
    </source>
</evidence>
<reference evidence="2 3" key="2">
    <citation type="submission" date="2020-03" db="EMBL/GenBank/DDBJ databases">
        <authorList>
            <person name="Ichikawa N."/>
            <person name="Kimura A."/>
            <person name="Kitahashi Y."/>
            <person name="Uohara A."/>
        </authorList>
    </citation>
    <scope>NUCLEOTIDE SEQUENCE [LARGE SCALE GENOMIC DNA]</scope>
    <source>
        <strain evidence="2 3">NBRC 108638</strain>
    </source>
</reference>
<accession>A0A6V8L0E8</accession>
<dbReference type="Pfam" id="PF13480">
    <property type="entry name" value="Acetyltransf_6"/>
    <property type="match status" value="1"/>
</dbReference>
<dbReference type="AlphaFoldDB" id="A0A6V8L0E8"/>
<dbReference type="Gene3D" id="3.40.630.30">
    <property type="match status" value="1"/>
</dbReference>